<protein>
    <submittedName>
        <fullName evidence="1">Uncharacterized protein</fullName>
    </submittedName>
</protein>
<dbReference type="OrthoDB" id="428577at2759"/>
<gene>
    <name evidence="1" type="ORF">L917_11140</name>
</gene>
<sequence length="148" mass="16995">MDDKDVRCPLCYNDFKPLTCGFYKCVWKFEGVRSSDGFFVSSPWRDAGGNKYHRFDAKEDHGSVEWDSLLIIVKSRRDATVVKVPVSFTVHASGNGRSGARDLRRLGEEKLHECFFASEIPDIIQRSARMRHKTESNNGKYIDLNDEE</sequence>
<dbReference type="AlphaFoldDB" id="W2KY35"/>
<dbReference type="VEuPathDB" id="FungiDB:PPTG_12856"/>
<proteinExistence type="predicted"/>
<name>W2KY35_PHYNI</name>
<reference evidence="1" key="1">
    <citation type="submission" date="2013-11" db="EMBL/GenBank/DDBJ databases">
        <title>The Genome Sequence of Phytophthora parasitica CHvinca01.</title>
        <authorList>
            <consortium name="The Broad Institute Genomics Platform"/>
            <person name="Russ C."/>
            <person name="Tyler B."/>
            <person name="Panabieres F."/>
            <person name="Shan W."/>
            <person name="Tripathy S."/>
            <person name="Grunwald N."/>
            <person name="Machado M."/>
            <person name="Johnson C.S."/>
            <person name="Arredondo F."/>
            <person name="Hong C."/>
            <person name="Coffey M."/>
            <person name="Young S.K."/>
            <person name="Zeng Q."/>
            <person name="Gargeya S."/>
            <person name="Fitzgerald M."/>
            <person name="Abouelleil A."/>
            <person name="Alvarado L."/>
            <person name="Chapman S.B."/>
            <person name="Gainer-Dewar J."/>
            <person name="Goldberg J."/>
            <person name="Griggs A."/>
            <person name="Gujja S."/>
            <person name="Hansen M."/>
            <person name="Howarth C."/>
            <person name="Imamovic A."/>
            <person name="Ireland A."/>
            <person name="Larimer J."/>
            <person name="McCowan C."/>
            <person name="Murphy C."/>
            <person name="Pearson M."/>
            <person name="Poon T.W."/>
            <person name="Priest M."/>
            <person name="Roberts A."/>
            <person name="Saif S."/>
            <person name="Shea T."/>
            <person name="Sykes S."/>
            <person name="Wortman J."/>
            <person name="Nusbaum C."/>
            <person name="Birren B."/>
        </authorList>
    </citation>
    <scope>NUCLEOTIDE SEQUENCE [LARGE SCALE GENOMIC DNA]</scope>
    <source>
        <strain evidence="1">CHvinca01</strain>
    </source>
</reference>
<evidence type="ECO:0000313" key="1">
    <source>
        <dbReference type="EMBL" id="ETL90032.1"/>
    </source>
</evidence>
<organism evidence="1">
    <name type="scientific">Phytophthora nicotianae</name>
    <name type="common">Potato buckeye rot agent</name>
    <name type="synonym">Phytophthora parasitica</name>
    <dbReference type="NCBI Taxonomy" id="4792"/>
    <lineage>
        <taxon>Eukaryota</taxon>
        <taxon>Sar</taxon>
        <taxon>Stramenopiles</taxon>
        <taxon>Oomycota</taxon>
        <taxon>Peronosporomycetes</taxon>
        <taxon>Peronosporales</taxon>
        <taxon>Peronosporaceae</taxon>
        <taxon>Phytophthora</taxon>
    </lineage>
</organism>
<dbReference type="Proteomes" id="UP000054423">
    <property type="component" value="Unassembled WGS sequence"/>
</dbReference>
<dbReference type="EMBL" id="KI680405">
    <property type="protein sequence ID" value="ETL90032.1"/>
    <property type="molecule type" value="Genomic_DNA"/>
</dbReference>
<accession>W2KY35</accession>